<dbReference type="OrthoDB" id="573757at2"/>
<proteinExistence type="predicted"/>
<name>A0A5A5TGS5_9CHLR</name>
<comment type="caution">
    <text evidence="2">The sequence shown here is derived from an EMBL/GenBank/DDBJ whole genome shotgun (WGS) entry which is preliminary data.</text>
</comment>
<evidence type="ECO:0000313" key="3">
    <source>
        <dbReference type="Proteomes" id="UP000322530"/>
    </source>
</evidence>
<accession>A0A5A5TGS5</accession>
<sequence length="211" mass="24702">MDGALLQPKREETLDGVAHQWSGTLPTGKPVTVRRWTQLHFKTAREIEVSVVHVRREAAPDSKRDPRDSWFVLLDEHVPLSQIAPIYSHRFSHEHGYRYLKQDLFWTHVHVRTPEQFERWSQVVSITMNQLRLARDLGLVCYRPWERRRTMLTPRQVRRVMSTILRQVGTPTRPCQKRGKSPGRAMEFHPQPAQRYEVVAKGKDTAKKPTG</sequence>
<organism evidence="2 3">
    <name type="scientific">Dictyobacter arantiisoli</name>
    <dbReference type="NCBI Taxonomy" id="2014874"/>
    <lineage>
        <taxon>Bacteria</taxon>
        <taxon>Bacillati</taxon>
        <taxon>Chloroflexota</taxon>
        <taxon>Ktedonobacteria</taxon>
        <taxon>Ktedonobacterales</taxon>
        <taxon>Dictyobacteraceae</taxon>
        <taxon>Dictyobacter</taxon>
    </lineage>
</organism>
<dbReference type="AlphaFoldDB" id="A0A5A5TGS5"/>
<evidence type="ECO:0000313" key="2">
    <source>
        <dbReference type="EMBL" id="GCF10356.1"/>
    </source>
</evidence>
<reference evidence="2 3" key="1">
    <citation type="submission" date="2019-01" db="EMBL/GenBank/DDBJ databases">
        <title>Draft genome sequence of Dictyobacter sp. Uno17.</title>
        <authorList>
            <person name="Wang C.M."/>
            <person name="Zheng Y."/>
            <person name="Sakai Y."/>
            <person name="Abe K."/>
            <person name="Yokota A."/>
            <person name="Yabe S."/>
        </authorList>
    </citation>
    <scope>NUCLEOTIDE SEQUENCE [LARGE SCALE GENOMIC DNA]</scope>
    <source>
        <strain evidence="2 3">Uno17</strain>
    </source>
</reference>
<protein>
    <recommendedName>
        <fullName evidence="4">Transposase IS4-like domain-containing protein</fullName>
    </recommendedName>
</protein>
<evidence type="ECO:0000256" key="1">
    <source>
        <dbReference type="SAM" id="MobiDB-lite"/>
    </source>
</evidence>
<dbReference type="Proteomes" id="UP000322530">
    <property type="component" value="Unassembled WGS sequence"/>
</dbReference>
<evidence type="ECO:0008006" key="4">
    <source>
        <dbReference type="Google" id="ProtNLM"/>
    </source>
</evidence>
<dbReference type="SUPFAM" id="SSF53098">
    <property type="entry name" value="Ribonuclease H-like"/>
    <property type="match status" value="1"/>
</dbReference>
<dbReference type="RefSeq" id="WP_149403243.1">
    <property type="nucleotide sequence ID" value="NZ_BIXY01000068.1"/>
</dbReference>
<dbReference type="InterPro" id="IPR012337">
    <property type="entry name" value="RNaseH-like_sf"/>
</dbReference>
<feature type="region of interest" description="Disordered" evidence="1">
    <location>
        <begin position="171"/>
        <end position="211"/>
    </location>
</feature>
<feature type="compositionally biased region" description="Basic and acidic residues" evidence="1">
    <location>
        <begin position="198"/>
        <end position="211"/>
    </location>
</feature>
<keyword evidence="3" id="KW-1185">Reference proteome</keyword>
<dbReference type="EMBL" id="BIXY01000068">
    <property type="protein sequence ID" value="GCF10356.1"/>
    <property type="molecule type" value="Genomic_DNA"/>
</dbReference>
<gene>
    <name evidence="2" type="ORF">KDI_39200</name>
</gene>